<dbReference type="Pfam" id="PF11951">
    <property type="entry name" value="Fungal_trans_2"/>
    <property type="match status" value="1"/>
</dbReference>
<protein>
    <submittedName>
        <fullName evidence="2">Uncharacterized protein</fullName>
    </submittedName>
</protein>
<feature type="compositionally biased region" description="Polar residues" evidence="1">
    <location>
        <begin position="1"/>
        <end position="11"/>
    </location>
</feature>
<gene>
    <name evidence="2" type="ORF">A1O5_11399</name>
</gene>
<evidence type="ECO:0000256" key="1">
    <source>
        <dbReference type="SAM" id="MobiDB-lite"/>
    </source>
</evidence>
<dbReference type="OrthoDB" id="4154938at2759"/>
<dbReference type="GeneID" id="19196088"/>
<dbReference type="RefSeq" id="XP_007750161.1">
    <property type="nucleotide sequence ID" value="XM_007751971.1"/>
</dbReference>
<dbReference type="InterPro" id="IPR021858">
    <property type="entry name" value="Fun_TF"/>
</dbReference>
<feature type="region of interest" description="Disordered" evidence="1">
    <location>
        <begin position="118"/>
        <end position="159"/>
    </location>
</feature>
<keyword evidence="3" id="KW-1185">Reference proteome</keyword>
<dbReference type="AlphaFoldDB" id="W9W6P5"/>
<feature type="compositionally biased region" description="Basic and acidic residues" evidence="1">
    <location>
        <begin position="60"/>
        <end position="69"/>
    </location>
</feature>
<organism evidence="2 3">
    <name type="scientific">Cladophialophora psammophila CBS 110553</name>
    <dbReference type="NCBI Taxonomy" id="1182543"/>
    <lineage>
        <taxon>Eukaryota</taxon>
        <taxon>Fungi</taxon>
        <taxon>Dikarya</taxon>
        <taxon>Ascomycota</taxon>
        <taxon>Pezizomycotina</taxon>
        <taxon>Eurotiomycetes</taxon>
        <taxon>Chaetothyriomycetidae</taxon>
        <taxon>Chaetothyriales</taxon>
        <taxon>Herpotrichiellaceae</taxon>
        <taxon>Cladophialophora</taxon>
    </lineage>
</organism>
<comment type="caution">
    <text evidence="2">The sequence shown here is derived from an EMBL/GenBank/DDBJ whole genome shotgun (WGS) entry which is preliminary data.</text>
</comment>
<sequence>MPTLVNYNQSTFKDHAKPNKRRLQELQHSEARAHAARVAYWRKKGIPVTKPVPPPRRRSDKISEGDSSSKEPSSTGANIKQESERSDDIFLQWNCSPSAGAVVASDPLFATDVDRKSEKKYAPGSQSGSISTISCPTPTSSKEKWRRRSETASSHESSQGAICDLPADLVRLARHPTSLLFDPFDSVPVRQGDEVVTAMDHYIHNWAPSQRPGLKYQTKDNPLIRDAFPSALQNVELFEATVALCLSFRAAGQNFQKRICNWSLYHKGQALSGIRTKLNSGCVDEAVILATVFLMIIDNVFLDVVAYAAHLNGLRKMIKAIAPSTMETFGGTLLSFISWAESNALLIFGDRVAPHDPTFDRAQLQYPSQPYPPAIIKTVAALTVGFQSVAADGHLSSDVLSILANTIRWTKCIDREPGSEAPSEDDQAFLMSFDPRLHSAQIMRLCRLSNEERKVERAVCKALFIYHANLLGWTCRCSGYRRIVEELGDALRCWIFEEAWARDLCEWLALLTANAARRGRLDYLQMEVMAKFVACEYPARGWESVRGGLKKFLLHSRLEREWKQCWETAVMSGAG</sequence>
<feature type="compositionally biased region" description="Basic and acidic residues" evidence="1">
    <location>
        <begin position="12"/>
        <end position="33"/>
    </location>
</feature>
<dbReference type="EMBL" id="AMGX01000025">
    <property type="protein sequence ID" value="EXJ63638.1"/>
    <property type="molecule type" value="Genomic_DNA"/>
</dbReference>
<evidence type="ECO:0000313" key="3">
    <source>
        <dbReference type="Proteomes" id="UP000019471"/>
    </source>
</evidence>
<dbReference type="PANTHER" id="PTHR37540">
    <property type="entry name" value="TRANSCRIPTION FACTOR (ACR-2), PUTATIVE-RELATED-RELATED"/>
    <property type="match status" value="1"/>
</dbReference>
<dbReference type="Proteomes" id="UP000019471">
    <property type="component" value="Unassembled WGS sequence"/>
</dbReference>
<evidence type="ECO:0000313" key="2">
    <source>
        <dbReference type="EMBL" id="EXJ63638.1"/>
    </source>
</evidence>
<feature type="compositionally biased region" description="Low complexity" evidence="1">
    <location>
        <begin position="127"/>
        <end position="140"/>
    </location>
</feature>
<proteinExistence type="predicted"/>
<dbReference type="HOGENOM" id="CLU_580017_0_0_1"/>
<feature type="region of interest" description="Disordered" evidence="1">
    <location>
        <begin position="1"/>
        <end position="83"/>
    </location>
</feature>
<accession>W9W6P5</accession>
<reference evidence="2 3" key="1">
    <citation type="submission" date="2013-03" db="EMBL/GenBank/DDBJ databases">
        <title>The Genome Sequence of Cladophialophora psammophila CBS 110553.</title>
        <authorList>
            <consortium name="The Broad Institute Genomics Platform"/>
            <person name="Cuomo C."/>
            <person name="de Hoog S."/>
            <person name="Gorbushina A."/>
            <person name="Walker B."/>
            <person name="Young S.K."/>
            <person name="Zeng Q."/>
            <person name="Gargeya S."/>
            <person name="Fitzgerald M."/>
            <person name="Haas B."/>
            <person name="Abouelleil A."/>
            <person name="Allen A.W."/>
            <person name="Alvarado L."/>
            <person name="Arachchi H.M."/>
            <person name="Berlin A.M."/>
            <person name="Chapman S.B."/>
            <person name="Gainer-Dewar J."/>
            <person name="Goldberg J."/>
            <person name="Griggs A."/>
            <person name="Gujja S."/>
            <person name="Hansen M."/>
            <person name="Howarth C."/>
            <person name="Imamovic A."/>
            <person name="Ireland A."/>
            <person name="Larimer J."/>
            <person name="McCowan C."/>
            <person name="Murphy C."/>
            <person name="Pearson M."/>
            <person name="Poon T.W."/>
            <person name="Priest M."/>
            <person name="Roberts A."/>
            <person name="Saif S."/>
            <person name="Shea T."/>
            <person name="Sisk P."/>
            <person name="Sykes S."/>
            <person name="Wortman J."/>
            <person name="Nusbaum C."/>
            <person name="Birren B."/>
        </authorList>
    </citation>
    <scope>NUCLEOTIDE SEQUENCE [LARGE SCALE GENOMIC DNA]</scope>
    <source>
        <strain evidence="2 3">CBS 110553</strain>
    </source>
</reference>
<name>W9W6P5_9EURO</name>
<dbReference type="PANTHER" id="PTHR37540:SF5">
    <property type="entry name" value="TRANSCRIPTION FACTOR DOMAIN-CONTAINING PROTEIN"/>
    <property type="match status" value="1"/>
</dbReference>